<evidence type="ECO:0000313" key="5">
    <source>
        <dbReference type="EMBL" id="ROR34361.1"/>
    </source>
</evidence>
<evidence type="ECO:0000256" key="2">
    <source>
        <dbReference type="ARBA" id="ARBA00022679"/>
    </source>
</evidence>
<dbReference type="PANTHER" id="PTHR10434:SF40">
    <property type="entry name" value="1-ACYL-SN-GLYCEROL-3-PHOSPHATE ACYLTRANSFERASE"/>
    <property type="match status" value="1"/>
</dbReference>
<name>A0A3N1Y757_9GAMM</name>
<dbReference type="AlphaFoldDB" id="A0A3N1Y757"/>
<feature type="domain" description="Phospholipid/glycerol acyltransferase" evidence="4">
    <location>
        <begin position="74"/>
        <end position="188"/>
    </location>
</feature>
<evidence type="ECO:0000259" key="4">
    <source>
        <dbReference type="SMART" id="SM00563"/>
    </source>
</evidence>
<dbReference type="SMART" id="SM00563">
    <property type="entry name" value="PlsC"/>
    <property type="match status" value="1"/>
</dbReference>
<proteinExistence type="predicted"/>
<keyword evidence="2 5" id="KW-0808">Transferase</keyword>
<gene>
    <name evidence="5" type="ORF">EDC57_0257</name>
</gene>
<dbReference type="GO" id="GO:0003841">
    <property type="term" value="F:1-acylglycerol-3-phosphate O-acyltransferase activity"/>
    <property type="evidence" value="ECO:0007669"/>
    <property type="project" value="TreeGrafter"/>
</dbReference>
<dbReference type="Proteomes" id="UP000276634">
    <property type="component" value="Unassembled WGS sequence"/>
</dbReference>
<sequence>MRLMQLLRSALFQLFMVVTVLLWAPAVVLLAPAPYRWRYAVARSWARINIAAAARLCGIRYRVRGAEHLPPGPAIVFSKHQSAWETLALVVLLPPQTWVLKRELLWIPVFGWALALLRPVAIDRSAGRRAVEAIVRRGRERLRQGLWIVVYPEGTRVAPGTRRRYGIGGAVLAERTGAPVVPVAHNAGLFWPRRALLRRPGTVEVVIGPVIETRGLAAAEINARAERWIETESARLLPPELAARVEALPAGRRG</sequence>
<dbReference type="InterPro" id="IPR002123">
    <property type="entry name" value="Plipid/glycerol_acylTrfase"/>
</dbReference>
<dbReference type="RefSeq" id="WP_342768963.1">
    <property type="nucleotide sequence ID" value="NZ_RJVI01000001.1"/>
</dbReference>
<reference evidence="5 6" key="1">
    <citation type="submission" date="2018-11" db="EMBL/GenBank/DDBJ databases">
        <title>Genomic Encyclopedia of Type Strains, Phase IV (KMG-IV): sequencing the most valuable type-strain genomes for metagenomic binning, comparative biology and taxonomic classification.</title>
        <authorList>
            <person name="Goeker M."/>
        </authorList>
    </citation>
    <scope>NUCLEOTIDE SEQUENCE [LARGE SCALE GENOMIC DNA]</scope>
    <source>
        <strain evidence="5 6">DSM 100275</strain>
    </source>
</reference>
<accession>A0A3N1Y757</accession>
<comment type="pathway">
    <text evidence="1">Lipid metabolism.</text>
</comment>
<dbReference type="SUPFAM" id="SSF69593">
    <property type="entry name" value="Glycerol-3-phosphate (1)-acyltransferase"/>
    <property type="match status" value="1"/>
</dbReference>
<dbReference type="GO" id="GO:0006654">
    <property type="term" value="P:phosphatidic acid biosynthetic process"/>
    <property type="evidence" value="ECO:0007669"/>
    <property type="project" value="TreeGrafter"/>
</dbReference>
<organism evidence="5 6">
    <name type="scientific">Inmirania thermothiophila</name>
    <dbReference type="NCBI Taxonomy" id="1750597"/>
    <lineage>
        <taxon>Bacteria</taxon>
        <taxon>Pseudomonadati</taxon>
        <taxon>Pseudomonadota</taxon>
        <taxon>Gammaproteobacteria</taxon>
        <taxon>Chromatiales</taxon>
        <taxon>Ectothiorhodospiraceae</taxon>
        <taxon>Inmirania</taxon>
    </lineage>
</organism>
<evidence type="ECO:0000313" key="6">
    <source>
        <dbReference type="Proteomes" id="UP000276634"/>
    </source>
</evidence>
<dbReference type="CDD" id="cd07989">
    <property type="entry name" value="LPLAT_AGPAT-like"/>
    <property type="match status" value="1"/>
</dbReference>
<dbReference type="PANTHER" id="PTHR10434">
    <property type="entry name" value="1-ACYL-SN-GLYCEROL-3-PHOSPHATE ACYLTRANSFERASE"/>
    <property type="match status" value="1"/>
</dbReference>
<evidence type="ECO:0000256" key="1">
    <source>
        <dbReference type="ARBA" id="ARBA00005189"/>
    </source>
</evidence>
<protein>
    <submittedName>
        <fullName evidence="5">1-acyl-sn-glycerol-3-phosphate acyltransferase</fullName>
    </submittedName>
</protein>
<keyword evidence="3 5" id="KW-0012">Acyltransferase</keyword>
<evidence type="ECO:0000256" key="3">
    <source>
        <dbReference type="ARBA" id="ARBA00023315"/>
    </source>
</evidence>
<dbReference type="Pfam" id="PF01553">
    <property type="entry name" value="Acyltransferase"/>
    <property type="match status" value="1"/>
</dbReference>
<keyword evidence="6" id="KW-1185">Reference proteome</keyword>
<comment type="caution">
    <text evidence="5">The sequence shown here is derived from an EMBL/GenBank/DDBJ whole genome shotgun (WGS) entry which is preliminary data.</text>
</comment>
<dbReference type="EMBL" id="RJVI01000001">
    <property type="protein sequence ID" value="ROR34361.1"/>
    <property type="molecule type" value="Genomic_DNA"/>
</dbReference>